<dbReference type="SUPFAM" id="SSF47598">
    <property type="entry name" value="Ribbon-helix-helix"/>
    <property type="match status" value="1"/>
</dbReference>
<protein>
    <submittedName>
        <fullName evidence="1">Uncharacterized protein</fullName>
    </submittedName>
</protein>
<dbReference type="InterPro" id="IPR010985">
    <property type="entry name" value="Ribbon_hlx_hlx"/>
</dbReference>
<proteinExistence type="predicted"/>
<dbReference type="GO" id="GO:0006355">
    <property type="term" value="P:regulation of DNA-templated transcription"/>
    <property type="evidence" value="ECO:0007669"/>
    <property type="project" value="InterPro"/>
</dbReference>
<dbReference type="Proteomes" id="UP000346198">
    <property type="component" value="Unassembled WGS sequence"/>
</dbReference>
<gene>
    <name evidence="1" type="ORF">SCARR_03008</name>
</gene>
<dbReference type="SUPFAM" id="SSF143100">
    <property type="entry name" value="TTHA1013/TTHA0281-like"/>
    <property type="match status" value="1"/>
</dbReference>
<keyword evidence="2" id="KW-1185">Reference proteome</keyword>
<dbReference type="InterPro" id="IPR035069">
    <property type="entry name" value="TTHA1013/TTHA0281-like"/>
</dbReference>
<dbReference type="Pfam" id="PF05534">
    <property type="entry name" value="HicB"/>
    <property type="match status" value="1"/>
</dbReference>
<evidence type="ECO:0000313" key="1">
    <source>
        <dbReference type="EMBL" id="VGO20941.1"/>
    </source>
</evidence>
<dbReference type="EMBL" id="CAAHFH010000002">
    <property type="protein sequence ID" value="VGO20941.1"/>
    <property type="molecule type" value="Genomic_DNA"/>
</dbReference>
<reference evidence="1 2" key="1">
    <citation type="submission" date="2019-04" db="EMBL/GenBank/DDBJ databases">
        <authorList>
            <person name="Van Vliet M D."/>
        </authorList>
    </citation>
    <scope>NUCLEOTIDE SEQUENCE [LARGE SCALE GENOMIC DNA]</scope>
    <source>
        <strain evidence="1 2">F21</strain>
    </source>
</reference>
<organism evidence="1 2">
    <name type="scientific">Pontiella sulfatireligans</name>
    <dbReference type="NCBI Taxonomy" id="2750658"/>
    <lineage>
        <taxon>Bacteria</taxon>
        <taxon>Pseudomonadati</taxon>
        <taxon>Kiritimatiellota</taxon>
        <taxon>Kiritimatiellia</taxon>
        <taxon>Kiritimatiellales</taxon>
        <taxon>Pontiellaceae</taxon>
        <taxon>Pontiella</taxon>
    </lineage>
</organism>
<dbReference type="AlphaFoldDB" id="A0A6C2UNU3"/>
<sequence length="117" mass="13181">MKPLQYKGYLGSVKCSVDDDCLYGKILYINDLVNYEATSPVELKQTFEAAVDDYLQTCEQLGKEPEKSFKGSFNVRVSPELHREAATQAAIYEESLNEFVAQAVREKVARYGSEPSE</sequence>
<name>A0A6C2UNU3_9BACT</name>
<dbReference type="RefSeq" id="WP_136062440.1">
    <property type="nucleotide sequence ID" value="NZ_CAAHFH010000002.1"/>
</dbReference>
<accession>A0A6C2UNU3</accession>
<evidence type="ECO:0000313" key="2">
    <source>
        <dbReference type="Proteomes" id="UP000346198"/>
    </source>
</evidence>
<dbReference type="InterPro" id="IPR008651">
    <property type="entry name" value="Uncharacterised_HicB"/>
</dbReference>